<accession>A0A239KUV8</accession>
<dbReference type="PROSITE" id="PS50110">
    <property type="entry name" value="RESPONSE_REGULATORY"/>
    <property type="match status" value="1"/>
</dbReference>
<evidence type="ECO:0000256" key="2">
    <source>
        <dbReference type="PROSITE-ProRule" id="PRU00169"/>
    </source>
</evidence>
<dbReference type="SUPFAM" id="SSF52172">
    <property type="entry name" value="CheY-like"/>
    <property type="match status" value="1"/>
</dbReference>
<keyword evidence="5" id="KW-1185">Reference proteome</keyword>
<dbReference type="OrthoDB" id="9797885at2"/>
<evidence type="ECO:0000313" key="4">
    <source>
        <dbReference type="EMBL" id="SNT21383.1"/>
    </source>
</evidence>
<keyword evidence="1 2" id="KW-0597">Phosphoprotein</keyword>
<dbReference type="GO" id="GO:0000160">
    <property type="term" value="P:phosphorelay signal transduction system"/>
    <property type="evidence" value="ECO:0007669"/>
    <property type="project" value="InterPro"/>
</dbReference>
<dbReference type="InterPro" id="IPR011006">
    <property type="entry name" value="CheY-like_superfamily"/>
</dbReference>
<dbReference type="CDD" id="cd00156">
    <property type="entry name" value="REC"/>
    <property type="match status" value="1"/>
</dbReference>
<dbReference type="Pfam" id="PF00072">
    <property type="entry name" value="Response_reg"/>
    <property type="match status" value="1"/>
</dbReference>
<sequence>MSRSHSSPVVRPHVLVVEDDAGARRSLLLLLNGRGFDVAAYSTVPQALAAAAARPPDCLVADYRLHDEDGVDLLARLRRGGWGGPAILISAFASPELSRRARAAGFAMIFDKPLREHALVDAVRRLTAGGK</sequence>
<dbReference type="AlphaFoldDB" id="A0A239KUV8"/>
<protein>
    <submittedName>
        <fullName evidence="4">Response regulator receiver domain-containing protein</fullName>
    </submittedName>
</protein>
<dbReference type="InterPro" id="IPR001789">
    <property type="entry name" value="Sig_transdc_resp-reg_receiver"/>
</dbReference>
<dbReference type="RefSeq" id="WP_089217181.1">
    <property type="nucleotide sequence ID" value="NZ_FZPA01000016.1"/>
</dbReference>
<name>A0A239KUV8_9SPHN</name>
<dbReference type="PANTHER" id="PTHR44591">
    <property type="entry name" value="STRESS RESPONSE REGULATOR PROTEIN 1"/>
    <property type="match status" value="1"/>
</dbReference>
<gene>
    <name evidence="4" type="ORF">SAMN06295955_11649</name>
</gene>
<feature type="modified residue" description="4-aspartylphosphate" evidence="2">
    <location>
        <position position="62"/>
    </location>
</feature>
<dbReference type="InterPro" id="IPR050595">
    <property type="entry name" value="Bact_response_regulator"/>
</dbReference>
<organism evidence="4 5">
    <name type="scientific">Sphingopyxis indica</name>
    <dbReference type="NCBI Taxonomy" id="436663"/>
    <lineage>
        <taxon>Bacteria</taxon>
        <taxon>Pseudomonadati</taxon>
        <taxon>Pseudomonadota</taxon>
        <taxon>Alphaproteobacteria</taxon>
        <taxon>Sphingomonadales</taxon>
        <taxon>Sphingomonadaceae</taxon>
        <taxon>Sphingopyxis</taxon>
    </lineage>
</organism>
<reference evidence="4 5" key="1">
    <citation type="submission" date="2017-06" db="EMBL/GenBank/DDBJ databases">
        <authorList>
            <person name="Kim H.J."/>
            <person name="Triplett B.A."/>
        </authorList>
    </citation>
    <scope>NUCLEOTIDE SEQUENCE [LARGE SCALE GENOMIC DNA]</scope>
    <source>
        <strain evidence="4 5">DS15</strain>
    </source>
</reference>
<dbReference type="Gene3D" id="3.40.50.2300">
    <property type="match status" value="1"/>
</dbReference>
<dbReference type="PANTHER" id="PTHR44591:SF25">
    <property type="entry name" value="CHEMOTAXIS TWO-COMPONENT RESPONSE REGULATOR"/>
    <property type="match status" value="1"/>
</dbReference>
<evidence type="ECO:0000313" key="5">
    <source>
        <dbReference type="Proteomes" id="UP000198339"/>
    </source>
</evidence>
<dbReference type="Proteomes" id="UP000198339">
    <property type="component" value="Unassembled WGS sequence"/>
</dbReference>
<feature type="domain" description="Response regulatory" evidence="3">
    <location>
        <begin position="13"/>
        <end position="127"/>
    </location>
</feature>
<dbReference type="EMBL" id="FZPA01000016">
    <property type="protein sequence ID" value="SNT21383.1"/>
    <property type="molecule type" value="Genomic_DNA"/>
</dbReference>
<dbReference type="SMART" id="SM00448">
    <property type="entry name" value="REC"/>
    <property type="match status" value="1"/>
</dbReference>
<evidence type="ECO:0000256" key="1">
    <source>
        <dbReference type="ARBA" id="ARBA00022553"/>
    </source>
</evidence>
<evidence type="ECO:0000259" key="3">
    <source>
        <dbReference type="PROSITE" id="PS50110"/>
    </source>
</evidence>
<proteinExistence type="predicted"/>